<dbReference type="InterPro" id="IPR016181">
    <property type="entry name" value="Acyl_CoA_acyltransferase"/>
</dbReference>
<dbReference type="CDD" id="cd04301">
    <property type="entry name" value="NAT_SF"/>
    <property type="match status" value="1"/>
</dbReference>
<dbReference type="PROSITE" id="PS51186">
    <property type="entry name" value="GNAT"/>
    <property type="match status" value="1"/>
</dbReference>
<reference evidence="2 3" key="1">
    <citation type="journal article" date="2015" name="Infect. Genet. Evol.">
        <title>Genomic sequences of six botulinum neurotoxin-producing strains representing three clostridial species illustrate the mobility and diversity of botulinum neurotoxin genes.</title>
        <authorList>
            <person name="Smith T.J."/>
            <person name="Hill K.K."/>
            <person name="Xie G."/>
            <person name="Foley B.T."/>
            <person name="Williamson C.H."/>
            <person name="Foster J.T."/>
            <person name="Johnson S.L."/>
            <person name="Chertkov O."/>
            <person name="Teshima H."/>
            <person name="Gibbons H.S."/>
            <person name="Johnsky L.A."/>
            <person name="Karavis M.A."/>
            <person name="Smith L.A."/>
        </authorList>
    </citation>
    <scope>NUCLEOTIDE SEQUENCE [LARGE SCALE GENOMIC DNA]</scope>
    <source>
        <strain evidence="2 3">CDC 2741</strain>
    </source>
</reference>
<accession>A0A0C1R4X7</accession>
<dbReference type="Pfam" id="PF13302">
    <property type="entry name" value="Acetyltransf_3"/>
    <property type="match status" value="1"/>
</dbReference>
<evidence type="ECO:0000313" key="3">
    <source>
        <dbReference type="Proteomes" id="UP000031366"/>
    </source>
</evidence>
<name>A0A0C1R4X7_9CLOT</name>
<keyword evidence="3" id="KW-1185">Reference proteome</keyword>
<dbReference type="OrthoDB" id="9797989at2"/>
<evidence type="ECO:0000313" key="2">
    <source>
        <dbReference type="EMBL" id="KIE48487.1"/>
    </source>
</evidence>
<dbReference type="PANTHER" id="PTHR39173:SF1">
    <property type="entry name" value="ACETYLTRANSFERASE"/>
    <property type="match status" value="1"/>
</dbReference>
<sequence length="173" mass="20091">MRELILVNPSKVLEEKILEYKQEYLDFEETNINGSCGLARYNDFDEWLEIVLSIEKDKLRNNVHASTFFSVRKCDNRIIGTIQLRHFLTDELEKHGGQIGYGIRPTERKKGYGKQQLLLVLEIAKDMKIPKVMIICDKDNIASNQTVMSCGGILIGENFHEGKEQQIYWINLR</sequence>
<dbReference type="InterPro" id="IPR000182">
    <property type="entry name" value="GNAT_dom"/>
</dbReference>
<comment type="caution">
    <text evidence="2">The sequence shown here is derived from an EMBL/GenBank/DDBJ whole genome shotgun (WGS) entry which is preliminary data.</text>
</comment>
<organism evidence="2 3">
    <name type="scientific">Clostridium argentinense CDC 2741</name>
    <dbReference type="NCBI Taxonomy" id="1418104"/>
    <lineage>
        <taxon>Bacteria</taxon>
        <taxon>Bacillati</taxon>
        <taxon>Bacillota</taxon>
        <taxon>Clostridia</taxon>
        <taxon>Eubacteriales</taxon>
        <taxon>Clostridiaceae</taxon>
        <taxon>Clostridium</taxon>
    </lineage>
</organism>
<protein>
    <submittedName>
        <fullName evidence="2">Acetyltransferase family protein</fullName>
    </submittedName>
</protein>
<dbReference type="RefSeq" id="WP_039629716.1">
    <property type="nucleotide sequence ID" value="NZ_AYSO01000007.1"/>
</dbReference>
<dbReference type="GO" id="GO:0016747">
    <property type="term" value="F:acyltransferase activity, transferring groups other than amino-acyl groups"/>
    <property type="evidence" value="ECO:0007669"/>
    <property type="project" value="InterPro"/>
</dbReference>
<dbReference type="Gene3D" id="3.40.630.30">
    <property type="match status" value="1"/>
</dbReference>
<gene>
    <name evidence="2" type="ORF">U732_4266</name>
</gene>
<dbReference type="SUPFAM" id="SSF55729">
    <property type="entry name" value="Acyl-CoA N-acyltransferases (Nat)"/>
    <property type="match status" value="1"/>
</dbReference>
<dbReference type="EMBL" id="AYSO01000007">
    <property type="protein sequence ID" value="KIE48487.1"/>
    <property type="molecule type" value="Genomic_DNA"/>
</dbReference>
<dbReference type="Proteomes" id="UP000031366">
    <property type="component" value="Unassembled WGS sequence"/>
</dbReference>
<dbReference type="PANTHER" id="PTHR39173">
    <property type="entry name" value="ACETYLTRANSFERASE"/>
    <property type="match status" value="1"/>
</dbReference>
<proteinExistence type="predicted"/>
<evidence type="ECO:0000259" key="1">
    <source>
        <dbReference type="PROSITE" id="PS51186"/>
    </source>
</evidence>
<dbReference type="AlphaFoldDB" id="A0A0C1R4X7"/>
<keyword evidence="2" id="KW-0808">Transferase</keyword>
<feature type="domain" description="N-acetyltransferase" evidence="1">
    <location>
        <begin position="15"/>
        <end position="173"/>
    </location>
</feature>
<dbReference type="STRING" id="29341.RSJ17_10440"/>